<feature type="binding site" evidence="6">
    <location>
        <position position="151"/>
    </location>
    <ligand>
        <name>Zn(2+)</name>
        <dbReference type="ChEBI" id="CHEBI:29105"/>
        <note>structural</note>
    </ligand>
</feature>
<dbReference type="NCBIfam" id="NF001380">
    <property type="entry name" value="PRK00279.1-2"/>
    <property type="match status" value="1"/>
</dbReference>
<dbReference type="PANTHER" id="PTHR23359">
    <property type="entry name" value="NUCLEOTIDE KINASE"/>
    <property type="match status" value="1"/>
</dbReference>
<keyword evidence="6" id="KW-0862">Zinc</keyword>
<dbReference type="GO" id="GO:0005737">
    <property type="term" value="C:cytoplasm"/>
    <property type="evidence" value="ECO:0007669"/>
    <property type="project" value="UniProtKB-SubCell"/>
</dbReference>
<evidence type="ECO:0000313" key="10">
    <source>
        <dbReference type="EMBL" id="HIU45045.1"/>
    </source>
</evidence>
<evidence type="ECO:0000256" key="6">
    <source>
        <dbReference type="HAMAP-Rule" id="MF_00235"/>
    </source>
</evidence>
<dbReference type="InterPro" id="IPR007862">
    <property type="entry name" value="Adenylate_kinase_lid-dom"/>
</dbReference>
<feature type="binding site" evidence="6">
    <location>
        <position position="200"/>
    </location>
    <ligand>
        <name>ATP</name>
        <dbReference type="ChEBI" id="CHEBI:30616"/>
    </ligand>
</feature>
<feature type="binding site" evidence="6">
    <location>
        <begin position="58"/>
        <end position="60"/>
    </location>
    <ligand>
        <name>AMP</name>
        <dbReference type="ChEBI" id="CHEBI:456215"/>
    </ligand>
</feature>
<accession>A0A9D1LNH2</accession>
<keyword evidence="5 6" id="KW-0067">ATP-binding</keyword>
<dbReference type="Pfam" id="PF05191">
    <property type="entry name" value="ADK_lid"/>
    <property type="match status" value="1"/>
</dbReference>
<feature type="binding site" evidence="6">
    <location>
        <begin position="86"/>
        <end position="89"/>
    </location>
    <ligand>
        <name>AMP</name>
        <dbReference type="ChEBI" id="CHEBI:456215"/>
    </ligand>
</feature>
<evidence type="ECO:0000256" key="7">
    <source>
        <dbReference type="RuleBase" id="RU003330"/>
    </source>
</evidence>
<evidence type="ECO:0000256" key="3">
    <source>
        <dbReference type="ARBA" id="ARBA00022741"/>
    </source>
</evidence>
<organism evidence="10 11">
    <name type="scientific">Candidatus Alloenteromonas pullicola</name>
    <dbReference type="NCBI Taxonomy" id="2840784"/>
    <lineage>
        <taxon>Bacteria</taxon>
        <taxon>Bacillati</taxon>
        <taxon>Bacillota</taxon>
        <taxon>Bacillota incertae sedis</taxon>
        <taxon>Candidatus Alloenteromonas</taxon>
    </lineage>
</organism>
<dbReference type="PRINTS" id="PR00094">
    <property type="entry name" value="ADENYLTKNASE"/>
</dbReference>
<dbReference type="AlphaFoldDB" id="A0A9D1LNH2"/>
<dbReference type="Pfam" id="PF00406">
    <property type="entry name" value="ADK"/>
    <property type="match status" value="1"/>
</dbReference>
<comment type="function">
    <text evidence="6">Catalyzes the reversible transfer of the terminal phosphate group between ATP and AMP. Plays an important role in cellular energy homeostasis and in adenine nucleotide metabolism.</text>
</comment>
<dbReference type="InterPro" id="IPR027417">
    <property type="entry name" value="P-loop_NTPase"/>
</dbReference>
<dbReference type="PROSITE" id="PS00113">
    <property type="entry name" value="ADENYLATE_KINASE"/>
    <property type="match status" value="1"/>
</dbReference>
<dbReference type="HAMAP" id="MF_00235">
    <property type="entry name" value="Adenylate_kinase_Adk"/>
    <property type="match status" value="1"/>
</dbReference>
<feature type="binding site" evidence="6">
    <location>
        <position position="154"/>
    </location>
    <ligand>
        <name>Zn(2+)</name>
        <dbReference type="ChEBI" id="CHEBI:29105"/>
        <note>structural</note>
    </ligand>
</feature>
<dbReference type="InterPro" id="IPR033690">
    <property type="entry name" value="Adenylat_kinase_CS"/>
</dbReference>
<feature type="binding site" evidence="6">
    <location>
        <begin position="137"/>
        <end position="138"/>
    </location>
    <ligand>
        <name>ATP</name>
        <dbReference type="ChEBI" id="CHEBI:30616"/>
    </ligand>
</feature>
<keyword evidence="4 6" id="KW-0418">Kinase</keyword>
<dbReference type="NCBIfam" id="TIGR01351">
    <property type="entry name" value="adk"/>
    <property type="match status" value="1"/>
</dbReference>
<name>A0A9D1LNH2_9FIRM</name>
<dbReference type="CDD" id="cd01428">
    <property type="entry name" value="ADK"/>
    <property type="match status" value="1"/>
</dbReference>
<dbReference type="Gene3D" id="3.40.50.300">
    <property type="entry name" value="P-loop containing nucleotide triphosphate hydrolases"/>
    <property type="match status" value="1"/>
</dbReference>
<feature type="binding site" evidence="6">
    <location>
        <position position="32"/>
    </location>
    <ligand>
        <name>AMP</name>
        <dbReference type="ChEBI" id="CHEBI:456215"/>
    </ligand>
</feature>
<reference evidence="10" key="2">
    <citation type="journal article" date="2021" name="PeerJ">
        <title>Extensive microbial diversity within the chicken gut microbiome revealed by metagenomics and culture.</title>
        <authorList>
            <person name="Gilroy R."/>
            <person name="Ravi A."/>
            <person name="Getino M."/>
            <person name="Pursley I."/>
            <person name="Horton D.L."/>
            <person name="Alikhan N.F."/>
            <person name="Baker D."/>
            <person name="Gharbi K."/>
            <person name="Hall N."/>
            <person name="Watson M."/>
            <person name="Adriaenssens E.M."/>
            <person name="Foster-Nyarko E."/>
            <person name="Jarju S."/>
            <person name="Secka A."/>
            <person name="Antonio M."/>
            <person name="Oren A."/>
            <person name="Chaudhuri R.R."/>
            <person name="La Ragione R."/>
            <person name="Hildebrand F."/>
            <person name="Pallen M.J."/>
        </authorList>
    </citation>
    <scope>NUCLEOTIDE SEQUENCE</scope>
    <source>
        <strain evidence="10">ChiGjej1B1-22543</strain>
    </source>
</reference>
<dbReference type="GO" id="GO:0005524">
    <property type="term" value="F:ATP binding"/>
    <property type="evidence" value="ECO:0007669"/>
    <property type="project" value="UniProtKB-UniRule"/>
</dbReference>
<keyword evidence="6" id="KW-0479">Metal-binding</keyword>
<keyword evidence="6" id="KW-0963">Cytoplasm</keyword>
<evidence type="ECO:0000256" key="8">
    <source>
        <dbReference type="RuleBase" id="RU003331"/>
    </source>
</evidence>
<dbReference type="SUPFAM" id="SSF52540">
    <property type="entry name" value="P-loop containing nucleoside triphosphate hydrolases"/>
    <property type="match status" value="1"/>
</dbReference>
<protein>
    <recommendedName>
        <fullName evidence="6 8">Adenylate kinase</fullName>
        <shortName evidence="6">AK</shortName>
        <ecNumber evidence="6 8">2.7.4.3</ecNumber>
    </recommendedName>
    <alternativeName>
        <fullName evidence="6">ATP-AMP transphosphorylase</fullName>
    </alternativeName>
    <alternativeName>
        <fullName evidence="6">ATP:AMP phosphotransferase</fullName>
    </alternativeName>
    <alternativeName>
        <fullName evidence="6">Adenylate monophosphate kinase</fullName>
    </alternativeName>
</protein>
<feature type="binding site" evidence="6">
    <location>
        <position position="134"/>
    </location>
    <ligand>
        <name>Zn(2+)</name>
        <dbReference type="ChEBI" id="CHEBI:29105"/>
        <note>structural</note>
    </ligand>
</feature>
<evidence type="ECO:0000313" key="11">
    <source>
        <dbReference type="Proteomes" id="UP000824070"/>
    </source>
</evidence>
<evidence type="ECO:0000256" key="5">
    <source>
        <dbReference type="ARBA" id="ARBA00022840"/>
    </source>
</evidence>
<dbReference type="EC" id="2.7.4.3" evidence="6 8"/>
<feature type="region of interest" description="LID" evidence="6">
    <location>
        <begin position="127"/>
        <end position="164"/>
    </location>
</feature>
<feature type="binding site" evidence="6">
    <location>
        <position position="172"/>
    </location>
    <ligand>
        <name>AMP</name>
        <dbReference type="ChEBI" id="CHEBI:456215"/>
    </ligand>
</feature>
<keyword evidence="3 6" id="KW-0547">Nucleotide-binding</keyword>
<comment type="caution">
    <text evidence="10">The sequence shown here is derived from an EMBL/GenBank/DDBJ whole genome shotgun (WGS) entry which is preliminary data.</text>
</comment>
<feature type="binding site" evidence="6">
    <location>
        <position position="131"/>
    </location>
    <ligand>
        <name>Zn(2+)</name>
        <dbReference type="ChEBI" id="CHEBI:29105"/>
        <note>structural</note>
    </ligand>
</feature>
<sequence>MLNIILMGPPGAGKGTQATRLEDEFRLPHISTGDMFREAIAKKTPLGLQAQAIIARGDLVPDDVTCALVKERLSQDDCKEGYLLDGFPRTIPQAEALQKMGEEIGRPVTCVIDLEVPEQELIRRISGRRVCPKCGASYHVDTMKPKVDGICDRCGAELIQRKDDNAASFKTRLDNYYKQTQPLIDFYKGKGLYVSFDGTKPLEELSQAISAKLEELK</sequence>
<feature type="region of interest" description="NMP" evidence="6">
    <location>
        <begin position="31"/>
        <end position="60"/>
    </location>
</feature>
<evidence type="ECO:0000256" key="4">
    <source>
        <dbReference type="ARBA" id="ARBA00022777"/>
    </source>
</evidence>
<evidence type="ECO:0000256" key="1">
    <source>
        <dbReference type="ARBA" id="ARBA00022679"/>
    </source>
</evidence>
<proteinExistence type="inferred from homology"/>
<comment type="subunit">
    <text evidence="6 8">Monomer.</text>
</comment>
<gene>
    <name evidence="6" type="primary">adk</name>
    <name evidence="10" type="ORF">IAC52_01970</name>
</gene>
<comment type="subcellular location">
    <subcellularLocation>
        <location evidence="6 8">Cytoplasm</location>
    </subcellularLocation>
</comment>
<feature type="domain" description="Adenylate kinase active site lid" evidence="9">
    <location>
        <begin position="128"/>
        <end position="163"/>
    </location>
</feature>
<dbReference type="InterPro" id="IPR006259">
    <property type="entry name" value="Adenyl_kin_sub"/>
</dbReference>
<keyword evidence="1 6" id="KW-0808">Transferase</keyword>
<dbReference type="EMBL" id="DVMV01000014">
    <property type="protein sequence ID" value="HIU45045.1"/>
    <property type="molecule type" value="Genomic_DNA"/>
</dbReference>
<dbReference type="GO" id="GO:0008270">
    <property type="term" value="F:zinc ion binding"/>
    <property type="evidence" value="ECO:0007669"/>
    <property type="project" value="UniProtKB-UniRule"/>
</dbReference>
<comment type="pathway">
    <text evidence="6">Purine metabolism; AMP biosynthesis via salvage pathway; AMP from ADP: step 1/1.</text>
</comment>
<feature type="binding site" evidence="6">
    <location>
        <position position="128"/>
    </location>
    <ligand>
        <name>ATP</name>
        <dbReference type="ChEBI" id="CHEBI:30616"/>
    </ligand>
</feature>
<feature type="binding site" evidence="6">
    <location>
        <begin position="11"/>
        <end position="16"/>
    </location>
    <ligand>
        <name>ATP</name>
        <dbReference type="ChEBI" id="CHEBI:30616"/>
    </ligand>
</feature>
<dbReference type="GO" id="GO:0004017">
    <property type="term" value="F:AMP kinase activity"/>
    <property type="evidence" value="ECO:0007669"/>
    <property type="project" value="UniProtKB-UniRule"/>
</dbReference>
<feature type="binding site" evidence="6">
    <location>
        <position position="37"/>
    </location>
    <ligand>
        <name>AMP</name>
        <dbReference type="ChEBI" id="CHEBI:456215"/>
    </ligand>
</feature>
<dbReference type="Proteomes" id="UP000824070">
    <property type="component" value="Unassembled WGS sequence"/>
</dbReference>
<reference evidence="10" key="1">
    <citation type="submission" date="2020-10" db="EMBL/GenBank/DDBJ databases">
        <authorList>
            <person name="Gilroy R."/>
        </authorList>
    </citation>
    <scope>NUCLEOTIDE SEQUENCE</scope>
    <source>
        <strain evidence="10">ChiGjej1B1-22543</strain>
    </source>
</reference>
<dbReference type="NCBIfam" id="NF011100">
    <property type="entry name" value="PRK14527.1"/>
    <property type="match status" value="1"/>
</dbReference>
<keyword evidence="2 6" id="KW-0545">Nucleotide biosynthesis</keyword>
<dbReference type="FunFam" id="3.40.50.300:FF:000106">
    <property type="entry name" value="Adenylate kinase mitochondrial"/>
    <property type="match status" value="1"/>
</dbReference>
<feature type="binding site" evidence="6">
    <location>
        <position position="161"/>
    </location>
    <ligand>
        <name>AMP</name>
        <dbReference type="ChEBI" id="CHEBI:456215"/>
    </ligand>
</feature>
<feature type="binding site" evidence="6">
    <location>
        <position position="93"/>
    </location>
    <ligand>
        <name>AMP</name>
        <dbReference type="ChEBI" id="CHEBI:456215"/>
    </ligand>
</feature>
<evidence type="ECO:0000259" key="9">
    <source>
        <dbReference type="Pfam" id="PF05191"/>
    </source>
</evidence>
<comment type="domain">
    <text evidence="6">Consists of three domains, a large central CORE domain and two small peripheral domains, NMPbind and LID, which undergo movements during catalysis. The LID domain closes over the site of phosphoryl transfer upon ATP binding. Assembling and dissambling the active center during each catalytic cycle provides an effective means to prevent ATP hydrolysis. Some bacteria have evolved a zinc-coordinating structure that stabilizes the LID domain.</text>
</comment>
<dbReference type="NCBIfam" id="NF001381">
    <property type="entry name" value="PRK00279.1-3"/>
    <property type="match status" value="1"/>
</dbReference>
<comment type="similarity">
    <text evidence="6 7">Belongs to the adenylate kinase family.</text>
</comment>
<dbReference type="InterPro" id="IPR000850">
    <property type="entry name" value="Adenylat/UMP-CMP_kin"/>
</dbReference>
<dbReference type="GO" id="GO:0044209">
    <property type="term" value="P:AMP salvage"/>
    <property type="evidence" value="ECO:0007669"/>
    <property type="project" value="UniProtKB-UniRule"/>
</dbReference>
<evidence type="ECO:0000256" key="2">
    <source>
        <dbReference type="ARBA" id="ARBA00022727"/>
    </source>
</evidence>
<comment type="catalytic activity">
    <reaction evidence="6 8">
        <text>AMP + ATP = 2 ADP</text>
        <dbReference type="Rhea" id="RHEA:12973"/>
        <dbReference type="ChEBI" id="CHEBI:30616"/>
        <dbReference type="ChEBI" id="CHEBI:456215"/>
        <dbReference type="ChEBI" id="CHEBI:456216"/>
        <dbReference type="EC" id="2.7.4.3"/>
    </reaction>
</comment>